<feature type="compositionally biased region" description="Polar residues" evidence="1">
    <location>
        <begin position="136"/>
        <end position="191"/>
    </location>
</feature>
<proteinExistence type="predicted"/>
<feature type="compositionally biased region" description="Polar residues" evidence="1">
    <location>
        <begin position="367"/>
        <end position="379"/>
    </location>
</feature>
<reference evidence="3" key="1">
    <citation type="submission" date="2007-12" db="EMBL/GenBank/DDBJ databases">
        <title>Annotation of Entamoeba dispar SAW760.</title>
        <authorList>
            <person name="Lorenzi H."/>
            <person name="Inman J."/>
            <person name="Schobel S."/>
            <person name="Amedeo P."/>
            <person name="Caler E."/>
        </authorList>
    </citation>
    <scope>NUCLEOTIDE SEQUENCE [LARGE SCALE GENOMIC DNA]</scope>
    <source>
        <strain evidence="3">ATCC PRA-260 / SAW760</strain>
    </source>
</reference>
<feature type="region of interest" description="Disordered" evidence="1">
    <location>
        <begin position="364"/>
        <end position="405"/>
    </location>
</feature>
<name>B0ETA0_ENTDS</name>
<evidence type="ECO:0000313" key="3">
    <source>
        <dbReference type="Proteomes" id="UP000008076"/>
    </source>
</evidence>
<accession>B0ETA0</accession>
<dbReference type="OrthoDB" id="10506881at2759"/>
<feature type="compositionally biased region" description="Polar residues" evidence="1">
    <location>
        <begin position="71"/>
        <end position="110"/>
    </location>
</feature>
<keyword evidence="3" id="KW-1185">Reference proteome</keyword>
<dbReference type="EMBL" id="DS550779">
    <property type="protein sequence ID" value="EDR22260.1"/>
    <property type="molecule type" value="Genomic_DNA"/>
</dbReference>
<feature type="region of interest" description="Disordered" evidence="1">
    <location>
        <begin position="68"/>
        <end position="344"/>
    </location>
</feature>
<protein>
    <submittedName>
        <fullName evidence="2">Uncharacterized protein</fullName>
    </submittedName>
</protein>
<gene>
    <name evidence="2" type="ORF">EDI_202750</name>
</gene>
<sequence>MQQGQQFLFNLQTYPAVDEYINTVLTSKEDDFYDKIFNQIDDLKLKLEIQRQCIDKLRMYTTALESEMSEIPSSNQQVIQPQELPSNPHLNQTSPTKQVKTSPLTQPNTPHSNTEHQTTEETTSTQSKRGRRAQSIDITSLVESQNQTVPKPQNITSSPSTNGNHSTSSQELLSFQSNEELSTSHSQSSPSIVPPIKTNPTHKSEPTSVQDSQADSLLSPSSKTQSSQTVFTVISNKNEQKIEDKKESKSIKDNNNDNKKPNDTKKAETFTIPFGTKQQNQINKSKDEDFNKKQQVLKTNPLIKLQNENQPQNTTKQNQSQLSQLIPPQEEIQPQKEEQKKKVKVVNKNDIDSYKKIDNLPTILPETATQGPLPTTFNLPLTAKKKSRIRQDMSSKSGDDDDSKT</sequence>
<dbReference type="RefSeq" id="XP_001741301.1">
    <property type="nucleotide sequence ID" value="XM_001741249.1"/>
</dbReference>
<dbReference type="OMA" id="SRIRQDM"/>
<feature type="compositionally biased region" description="Polar residues" evidence="1">
    <location>
        <begin position="198"/>
        <end position="215"/>
    </location>
</feature>
<dbReference type="VEuPathDB" id="AmoebaDB:EDI_202750"/>
<dbReference type="Proteomes" id="UP000008076">
    <property type="component" value="Unassembled WGS sequence"/>
</dbReference>
<feature type="compositionally biased region" description="Polar residues" evidence="1">
    <location>
        <begin position="306"/>
        <end position="324"/>
    </location>
</feature>
<dbReference type="eggNOG" id="ENOG502R6Y2">
    <property type="taxonomic scope" value="Eukaryota"/>
</dbReference>
<evidence type="ECO:0000256" key="1">
    <source>
        <dbReference type="SAM" id="MobiDB-lite"/>
    </source>
</evidence>
<dbReference type="KEGG" id="edi:EDI_202750"/>
<feature type="compositionally biased region" description="Basic and acidic residues" evidence="1">
    <location>
        <begin position="238"/>
        <end position="268"/>
    </location>
</feature>
<dbReference type="GeneID" id="5886493"/>
<dbReference type="AlphaFoldDB" id="B0ETA0"/>
<organism evidence="3">
    <name type="scientific">Entamoeba dispar (strain ATCC PRA-260 / SAW760)</name>
    <dbReference type="NCBI Taxonomy" id="370354"/>
    <lineage>
        <taxon>Eukaryota</taxon>
        <taxon>Amoebozoa</taxon>
        <taxon>Evosea</taxon>
        <taxon>Archamoebae</taxon>
        <taxon>Mastigamoebida</taxon>
        <taxon>Entamoebidae</taxon>
        <taxon>Entamoeba</taxon>
    </lineage>
</organism>
<evidence type="ECO:0000313" key="2">
    <source>
        <dbReference type="EMBL" id="EDR22260.1"/>
    </source>
</evidence>
<feature type="compositionally biased region" description="Low complexity" evidence="1">
    <location>
        <begin position="216"/>
        <end position="229"/>
    </location>
</feature>